<protein>
    <submittedName>
        <fullName evidence="1">Uncharacterized protein</fullName>
    </submittedName>
</protein>
<accession>A0A9Q1EKP4</accession>
<sequence length="82" mass="8916">MGGERLKAHLLVPFLAPPPSAPTFCANSGFQWNVLNSSGALPNPEDDVIGSPDYWRQICTPSLPHYSPCIYRQSAGRGFSEP</sequence>
<dbReference type="Proteomes" id="UP001152622">
    <property type="component" value="Chromosome 16"/>
</dbReference>
<organism evidence="1 2">
    <name type="scientific">Synaphobranchus kaupii</name>
    <name type="common">Kaup's arrowtooth eel</name>
    <dbReference type="NCBI Taxonomy" id="118154"/>
    <lineage>
        <taxon>Eukaryota</taxon>
        <taxon>Metazoa</taxon>
        <taxon>Chordata</taxon>
        <taxon>Craniata</taxon>
        <taxon>Vertebrata</taxon>
        <taxon>Euteleostomi</taxon>
        <taxon>Actinopterygii</taxon>
        <taxon>Neopterygii</taxon>
        <taxon>Teleostei</taxon>
        <taxon>Anguilliformes</taxon>
        <taxon>Synaphobranchidae</taxon>
        <taxon>Synaphobranchus</taxon>
    </lineage>
</organism>
<comment type="caution">
    <text evidence="1">The sequence shown here is derived from an EMBL/GenBank/DDBJ whole genome shotgun (WGS) entry which is preliminary data.</text>
</comment>
<keyword evidence="2" id="KW-1185">Reference proteome</keyword>
<evidence type="ECO:0000313" key="1">
    <source>
        <dbReference type="EMBL" id="KAJ8340568.1"/>
    </source>
</evidence>
<reference evidence="1" key="1">
    <citation type="journal article" date="2023" name="Science">
        <title>Genome structures resolve the early diversification of teleost fishes.</title>
        <authorList>
            <person name="Parey E."/>
            <person name="Louis A."/>
            <person name="Montfort J."/>
            <person name="Bouchez O."/>
            <person name="Roques C."/>
            <person name="Iampietro C."/>
            <person name="Lluch J."/>
            <person name="Castinel A."/>
            <person name="Donnadieu C."/>
            <person name="Desvignes T."/>
            <person name="Floi Bucao C."/>
            <person name="Jouanno E."/>
            <person name="Wen M."/>
            <person name="Mejri S."/>
            <person name="Dirks R."/>
            <person name="Jansen H."/>
            <person name="Henkel C."/>
            <person name="Chen W.J."/>
            <person name="Zahm M."/>
            <person name="Cabau C."/>
            <person name="Klopp C."/>
            <person name="Thompson A.W."/>
            <person name="Robinson-Rechavi M."/>
            <person name="Braasch I."/>
            <person name="Lecointre G."/>
            <person name="Bobe J."/>
            <person name="Postlethwait J.H."/>
            <person name="Berthelot C."/>
            <person name="Roest Crollius H."/>
            <person name="Guiguen Y."/>
        </authorList>
    </citation>
    <scope>NUCLEOTIDE SEQUENCE</scope>
    <source>
        <strain evidence="1">WJC10195</strain>
    </source>
</reference>
<dbReference type="AlphaFoldDB" id="A0A9Q1EKP4"/>
<evidence type="ECO:0000313" key="2">
    <source>
        <dbReference type="Proteomes" id="UP001152622"/>
    </source>
</evidence>
<gene>
    <name evidence="1" type="ORF">SKAU_G00352010</name>
</gene>
<name>A0A9Q1EKP4_SYNKA</name>
<proteinExistence type="predicted"/>
<dbReference type="EMBL" id="JAINUF010000016">
    <property type="protein sequence ID" value="KAJ8340568.1"/>
    <property type="molecule type" value="Genomic_DNA"/>
</dbReference>